<dbReference type="Proteomes" id="UP000747110">
    <property type="component" value="Unassembled WGS sequence"/>
</dbReference>
<evidence type="ECO:0000313" key="21">
    <source>
        <dbReference type="Proteomes" id="UP000747110"/>
    </source>
</evidence>
<dbReference type="NCBIfam" id="TIGR01494">
    <property type="entry name" value="ATPase_P-type"/>
    <property type="match status" value="2"/>
</dbReference>
<evidence type="ECO:0000256" key="16">
    <source>
        <dbReference type="SAM" id="MobiDB-lite"/>
    </source>
</evidence>
<evidence type="ECO:0000256" key="11">
    <source>
        <dbReference type="ARBA" id="ARBA00022989"/>
    </source>
</evidence>
<feature type="transmembrane region" description="Helical" evidence="15">
    <location>
        <begin position="645"/>
        <end position="667"/>
    </location>
</feature>
<keyword evidence="14 15" id="KW-0472">Membrane</keyword>
<evidence type="ECO:0000256" key="3">
    <source>
        <dbReference type="ARBA" id="ARBA00022448"/>
    </source>
</evidence>
<feature type="region of interest" description="Disordered" evidence="16">
    <location>
        <begin position="788"/>
        <end position="823"/>
    </location>
</feature>
<organism evidence="19 20">
    <name type="scientific">Volvox reticuliferus</name>
    <dbReference type="NCBI Taxonomy" id="1737510"/>
    <lineage>
        <taxon>Eukaryota</taxon>
        <taxon>Viridiplantae</taxon>
        <taxon>Chlorophyta</taxon>
        <taxon>core chlorophytes</taxon>
        <taxon>Chlorophyceae</taxon>
        <taxon>CS clade</taxon>
        <taxon>Chlamydomonadales</taxon>
        <taxon>Volvocaceae</taxon>
        <taxon>Volvox</taxon>
    </lineage>
</organism>
<dbReference type="SFLD" id="SFLDG00002">
    <property type="entry name" value="C1.7:_P-type_atpase_like"/>
    <property type="match status" value="1"/>
</dbReference>
<dbReference type="SUPFAM" id="SSF81665">
    <property type="entry name" value="Calcium ATPase, transmembrane domain M"/>
    <property type="match status" value="1"/>
</dbReference>
<feature type="compositionally biased region" description="Basic and acidic residues" evidence="16">
    <location>
        <begin position="17"/>
        <end position="27"/>
    </location>
</feature>
<evidence type="ECO:0000256" key="15">
    <source>
        <dbReference type="RuleBase" id="RU362081"/>
    </source>
</evidence>
<feature type="domain" description="HMA" evidence="17">
    <location>
        <begin position="132"/>
        <end position="198"/>
    </location>
</feature>
<keyword evidence="21" id="KW-1185">Reference proteome</keyword>
<dbReference type="InterPro" id="IPR008250">
    <property type="entry name" value="ATPase_P-typ_transduc_dom_A_sf"/>
</dbReference>
<evidence type="ECO:0000256" key="12">
    <source>
        <dbReference type="ARBA" id="ARBA00023008"/>
    </source>
</evidence>
<comment type="similarity">
    <text evidence="2 15">Belongs to the cation transport ATPase (P-type) (TC 3.A.3) family. Type IB subfamily.</text>
</comment>
<sequence>MMQRLGQFFSSLRYEKLPEKEKDDREVQTCSSPKPQPTSSGHRRQHADEKGRWPVALLSVKGMTCAACSKAVEAALSSMAGVKRVSVALLQESAEVHFDDAAVTPEELVSTVEDAGFEGALVNVRHPRQQLEVLRMRVTGMVCAACSTAVENALLSQGGVSKAAVALASGEVEAQFDSAVVTAEALLTAVEDAGFEASLLSQGGLETLTLRVCGMTSTASATAVEAALRRVPGVARAGVRLEEGLAEVWYDPNATGPRDCIAAVERCDGGVGGSTTGTPPAQPLTAELLRSLSPWGGSGSGEGAGGGGKGSSGTMSAADRELRYWWGLFSTSLFFTVPVFIVAMVLPMMPGSEGFMSTPIIWKIPCNQVVKWALATPVQFIVGWRFHRGALKALRRGTANMDVLVSLGTNAAYFYSVISILFHRYEGHRLEMDEPMKFDPNGYVPTDFFETSAMLITFILLGKYLEAAAKGRTSAALAALAALVPDTATLVVLDEATGAVLDCRDVPSALIHRGDILKVLPGSKVPTDGVIVEGQSYLNEAMVTGESAPKWKRPGDVVIGGTINTSNPLLVRATRVGSETVLSQIVRLVEHAQMTKAPVQAFADRVAAIFVPLVIALSLLTWLGWYMAGLTGVLKDALPPGHTPFLFALLFGIAVLVIACPCALGLATPTAVMVGTGVAAQMGILIKGADALEAASKVKVVVFDKTGTLTRGKPTVTDWRLFGAVEGGSGAVGSCWPGLGAPLDLATLCRCVGAAESASEHPLARAILDFCRLHLVMAQHGATTRDTAAAAAAGAPGGGYPSKDLHEPSGSGRSGSRASQREQAAELEALLPKALDVAVTPGVGITCAISTEHLAQLGAAAAGAAASSSRVGSRGGSAVALPAALGAAAANGTVRVAVGNRLLMQQELVDIPAEADAFIGPMESCGNTVVHVALNGRLAGVLAVADPLKAEAAGVVAALRGRGIQVVMLTGDNWRTARALAGQLGIDMVHAETLPKTKALKIRELQSSGKVVAMVGDGINDSPALAAADVGVAIGSGTDIAIEAADYVLMRDDLEDVLVALDISKRTFNRIRINYVWAMGYNTLMIPVAAGVFYPITHRQLPPWLAGLCMAFSSVSVVASSLLLRRYRRPPKVLREVVSGPLRTAAKGLIPHRKSLDEGADAGSGGSGHSPLLPRSVPAAANGAGSKRASVELMWSERSALRTTDP</sequence>
<dbReference type="InterPro" id="IPR027256">
    <property type="entry name" value="P-typ_ATPase_IB"/>
</dbReference>
<dbReference type="PROSITE" id="PS00154">
    <property type="entry name" value="ATPASE_E1_E2"/>
    <property type="match status" value="1"/>
</dbReference>
<feature type="compositionally biased region" description="Polar residues" evidence="16">
    <location>
        <begin position="28"/>
        <end position="40"/>
    </location>
</feature>
<dbReference type="InterPro" id="IPR018303">
    <property type="entry name" value="ATPase_P-typ_P_site"/>
</dbReference>
<evidence type="ECO:0000256" key="2">
    <source>
        <dbReference type="ARBA" id="ARBA00006024"/>
    </source>
</evidence>
<evidence type="ECO:0000256" key="7">
    <source>
        <dbReference type="ARBA" id="ARBA00022737"/>
    </source>
</evidence>
<evidence type="ECO:0000256" key="9">
    <source>
        <dbReference type="ARBA" id="ARBA00022840"/>
    </source>
</evidence>
<feature type="transmembrane region" description="Helical" evidence="15">
    <location>
        <begin position="399"/>
        <end position="422"/>
    </location>
</feature>
<dbReference type="Gene3D" id="3.30.70.100">
    <property type="match status" value="3"/>
</dbReference>
<evidence type="ECO:0000313" key="18">
    <source>
        <dbReference type="EMBL" id="GIL89730.1"/>
    </source>
</evidence>
<dbReference type="InterPro" id="IPR023214">
    <property type="entry name" value="HAD_sf"/>
</dbReference>
<dbReference type="FunFam" id="2.70.150.10:FF:000020">
    <property type="entry name" value="Copper-exporting P-type ATPase A"/>
    <property type="match status" value="1"/>
</dbReference>
<evidence type="ECO:0000256" key="8">
    <source>
        <dbReference type="ARBA" id="ARBA00022741"/>
    </source>
</evidence>
<dbReference type="OrthoDB" id="432719at2759"/>
<keyword evidence="6 15" id="KW-0479">Metal-binding</keyword>
<dbReference type="Pfam" id="PF00702">
    <property type="entry name" value="Hydrolase"/>
    <property type="match status" value="1"/>
</dbReference>
<dbReference type="FunFam" id="3.40.50.1000:FF:000031">
    <property type="entry name" value="Probable copper-transporting ATPase HMA5"/>
    <property type="match status" value="1"/>
</dbReference>
<dbReference type="GO" id="GO:0005507">
    <property type="term" value="F:copper ion binding"/>
    <property type="evidence" value="ECO:0007669"/>
    <property type="project" value="InterPro"/>
</dbReference>
<keyword evidence="5 15" id="KW-0812">Transmembrane</keyword>
<evidence type="ECO:0000313" key="19">
    <source>
        <dbReference type="EMBL" id="GIM13516.1"/>
    </source>
</evidence>
<keyword evidence="7" id="KW-0677">Repeat</keyword>
<feature type="region of interest" description="Disordered" evidence="16">
    <location>
        <begin position="1156"/>
        <end position="1189"/>
    </location>
</feature>
<accession>A0A8J4GTY7</accession>
<dbReference type="PROSITE" id="PS01047">
    <property type="entry name" value="HMA_1"/>
    <property type="match status" value="2"/>
</dbReference>
<dbReference type="PANTHER" id="PTHR46594:SF4">
    <property type="entry name" value="P-TYPE CATION-TRANSPORTING ATPASE"/>
    <property type="match status" value="1"/>
</dbReference>
<keyword evidence="9 15" id="KW-0067">ATP-binding</keyword>
<feature type="compositionally biased region" description="Low complexity" evidence="16">
    <location>
        <begin position="809"/>
        <end position="818"/>
    </location>
</feature>
<dbReference type="GO" id="GO:0005886">
    <property type="term" value="C:plasma membrane"/>
    <property type="evidence" value="ECO:0007669"/>
    <property type="project" value="UniProtKB-SubCell"/>
</dbReference>
<evidence type="ECO:0000256" key="6">
    <source>
        <dbReference type="ARBA" id="ARBA00022723"/>
    </source>
</evidence>
<keyword evidence="11 15" id="KW-1133">Transmembrane helix</keyword>
<keyword evidence="8 15" id="KW-0547">Nucleotide-binding</keyword>
<dbReference type="InterPro" id="IPR001757">
    <property type="entry name" value="P_typ_ATPase"/>
</dbReference>
<dbReference type="InterPro" id="IPR036163">
    <property type="entry name" value="HMA_dom_sf"/>
</dbReference>
<feature type="domain" description="HMA" evidence="17">
    <location>
        <begin position="54"/>
        <end position="120"/>
    </location>
</feature>
<protein>
    <recommendedName>
        <fullName evidence="17">HMA domain-containing protein</fullName>
    </recommendedName>
</protein>
<evidence type="ECO:0000256" key="14">
    <source>
        <dbReference type="ARBA" id="ARBA00023136"/>
    </source>
</evidence>
<dbReference type="GO" id="GO:0016887">
    <property type="term" value="F:ATP hydrolysis activity"/>
    <property type="evidence" value="ECO:0007669"/>
    <property type="project" value="InterPro"/>
</dbReference>
<dbReference type="InterPro" id="IPR006122">
    <property type="entry name" value="HMA_Cu_ion-bd"/>
</dbReference>
<name>A0A8J4GTY7_9CHLO</name>
<evidence type="ECO:0000256" key="4">
    <source>
        <dbReference type="ARBA" id="ARBA00022475"/>
    </source>
</evidence>
<dbReference type="InterPro" id="IPR023298">
    <property type="entry name" value="ATPase_P-typ_TM_dom_sf"/>
</dbReference>
<dbReference type="FunFam" id="3.30.70.100:FF:000005">
    <property type="entry name" value="Copper-exporting P-type ATPase A"/>
    <property type="match status" value="1"/>
</dbReference>
<keyword evidence="12" id="KW-0186">Copper</keyword>
<comment type="caution">
    <text evidence="19">The sequence shown here is derived from an EMBL/GenBank/DDBJ whole genome shotgun (WGS) entry which is preliminary data.</text>
</comment>
<keyword evidence="4" id="KW-1003">Cell membrane</keyword>
<dbReference type="EMBL" id="BNCQ01000049">
    <property type="protein sequence ID" value="GIM13516.1"/>
    <property type="molecule type" value="Genomic_DNA"/>
</dbReference>
<dbReference type="NCBIfam" id="TIGR00003">
    <property type="entry name" value="copper ion binding protein"/>
    <property type="match status" value="2"/>
</dbReference>
<dbReference type="Proteomes" id="UP000722791">
    <property type="component" value="Unassembled WGS sequence"/>
</dbReference>
<dbReference type="CDD" id="cd00371">
    <property type="entry name" value="HMA"/>
    <property type="match status" value="3"/>
</dbReference>
<dbReference type="NCBIfam" id="TIGR01525">
    <property type="entry name" value="ATPase-IB_hvy"/>
    <property type="match status" value="1"/>
</dbReference>
<feature type="transmembrane region" description="Helical" evidence="15">
    <location>
        <begin position="606"/>
        <end position="625"/>
    </location>
</feature>
<dbReference type="Pfam" id="PF00122">
    <property type="entry name" value="E1-E2_ATPase"/>
    <property type="match status" value="1"/>
</dbReference>
<evidence type="ECO:0000256" key="10">
    <source>
        <dbReference type="ARBA" id="ARBA00022967"/>
    </source>
</evidence>
<evidence type="ECO:0000256" key="1">
    <source>
        <dbReference type="ARBA" id="ARBA00004651"/>
    </source>
</evidence>
<dbReference type="GO" id="GO:0005524">
    <property type="term" value="F:ATP binding"/>
    <property type="evidence" value="ECO:0007669"/>
    <property type="project" value="UniProtKB-UniRule"/>
</dbReference>
<dbReference type="SUPFAM" id="SSF81653">
    <property type="entry name" value="Calcium ATPase, transduction domain A"/>
    <property type="match status" value="1"/>
</dbReference>
<feature type="region of interest" description="Disordered" evidence="16">
    <location>
        <begin position="17"/>
        <end position="49"/>
    </location>
</feature>
<dbReference type="InterPro" id="IPR017969">
    <property type="entry name" value="Heavy-metal-associated_CS"/>
</dbReference>
<dbReference type="InterPro" id="IPR036412">
    <property type="entry name" value="HAD-like_sf"/>
</dbReference>
<dbReference type="InterPro" id="IPR059000">
    <property type="entry name" value="ATPase_P-type_domA"/>
</dbReference>
<feature type="domain" description="HMA" evidence="17">
    <location>
        <begin position="206"/>
        <end position="272"/>
    </location>
</feature>
<dbReference type="SUPFAM" id="SSF56784">
    <property type="entry name" value="HAD-like"/>
    <property type="match status" value="1"/>
</dbReference>
<dbReference type="Pfam" id="PF00403">
    <property type="entry name" value="HMA"/>
    <property type="match status" value="3"/>
</dbReference>
<keyword evidence="13" id="KW-0406">Ion transport</keyword>
<dbReference type="FunFam" id="3.30.70.100:FF:000001">
    <property type="entry name" value="ATPase copper transporting beta"/>
    <property type="match status" value="1"/>
</dbReference>
<evidence type="ECO:0000259" key="17">
    <source>
        <dbReference type="PROSITE" id="PS50846"/>
    </source>
</evidence>
<feature type="transmembrane region" description="Helical" evidence="15">
    <location>
        <begin position="1075"/>
        <end position="1097"/>
    </location>
</feature>
<reference evidence="19" key="1">
    <citation type="journal article" date="2021" name="Proc. Natl. Acad. Sci. U.S.A.">
        <title>Three genomes in the algal genus Volvox reveal the fate of a haploid sex-determining region after a transition to homothallism.</title>
        <authorList>
            <person name="Yamamoto K."/>
            <person name="Hamaji T."/>
            <person name="Kawai-Toyooka H."/>
            <person name="Matsuzaki R."/>
            <person name="Takahashi F."/>
            <person name="Nishimura Y."/>
            <person name="Kawachi M."/>
            <person name="Noguchi H."/>
            <person name="Minakuchi Y."/>
            <person name="Umen J.G."/>
            <person name="Toyoda A."/>
            <person name="Nozaki H."/>
        </authorList>
    </citation>
    <scope>NUCLEOTIDE SEQUENCE</scope>
    <source>
        <strain evidence="19">NIES-3785</strain>
        <strain evidence="18">NIES-3786</strain>
    </source>
</reference>
<comment type="subcellular location">
    <subcellularLocation>
        <location evidence="1">Cell membrane</location>
        <topology evidence="1">Multi-pass membrane protein</topology>
    </subcellularLocation>
    <subcellularLocation>
        <location evidence="15">Membrane</location>
    </subcellularLocation>
</comment>
<feature type="transmembrane region" description="Helical" evidence="15">
    <location>
        <begin position="1103"/>
        <end position="1124"/>
    </location>
</feature>
<dbReference type="EMBL" id="BNCP01000052">
    <property type="protein sequence ID" value="GIL89730.1"/>
    <property type="molecule type" value="Genomic_DNA"/>
</dbReference>
<dbReference type="InterPro" id="IPR044492">
    <property type="entry name" value="P_typ_ATPase_HD_dom"/>
</dbReference>
<proteinExistence type="inferred from homology"/>
<dbReference type="GO" id="GO:0019829">
    <property type="term" value="F:ATPase-coupled monoatomic cation transmembrane transporter activity"/>
    <property type="evidence" value="ECO:0007669"/>
    <property type="project" value="InterPro"/>
</dbReference>
<evidence type="ECO:0000256" key="5">
    <source>
        <dbReference type="ARBA" id="ARBA00022692"/>
    </source>
</evidence>
<dbReference type="SFLD" id="SFLDF00027">
    <property type="entry name" value="p-type_atpase"/>
    <property type="match status" value="1"/>
</dbReference>
<dbReference type="PANTHER" id="PTHR46594">
    <property type="entry name" value="P-TYPE CATION-TRANSPORTING ATPASE"/>
    <property type="match status" value="1"/>
</dbReference>
<dbReference type="CDD" id="cd02094">
    <property type="entry name" value="P-type_ATPase_Cu-like"/>
    <property type="match status" value="1"/>
</dbReference>
<dbReference type="PRINTS" id="PR00942">
    <property type="entry name" value="CUATPASEI"/>
</dbReference>
<dbReference type="SUPFAM" id="SSF55008">
    <property type="entry name" value="HMA, heavy metal-associated domain"/>
    <property type="match status" value="3"/>
</dbReference>
<dbReference type="SFLD" id="SFLDS00003">
    <property type="entry name" value="Haloacid_Dehalogenase"/>
    <property type="match status" value="1"/>
</dbReference>
<gene>
    <name evidence="18" type="ORF">Vretifemale_17508</name>
    <name evidence="19" type="ORF">Vretimale_16614</name>
</gene>
<dbReference type="InterPro" id="IPR006121">
    <property type="entry name" value="HMA_dom"/>
</dbReference>
<dbReference type="InterPro" id="IPR023299">
    <property type="entry name" value="ATPase_P-typ_cyto_dom_N"/>
</dbReference>
<dbReference type="PRINTS" id="PR00119">
    <property type="entry name" value="CATATPASE"/>
</dbReference>
<keyword evidence="3" id="KW-0813">Transport</keyword>
<dbReference type="Gene3D" id="3.40.1110.10">
    <property type="entry name" value="Calcium-transporting ATPase, cytoplasmic domain N"/>
    <property type="match status" value="1"/>
</dbReference>
<evidence type="ECO:0000256" key="13">
    <source>
        <dbReference type="ARBA" id="ARBA00023065"/>
    </source>
</evidence>
<dbReference type="Gene3D" id="3.40.50.1000">
    <property type="entry name" value="HAD superfamily/HAD-like"/>
    <property type="match status" value="1"/>
</dbReference>
<feature type="transmembrane region" description="Helical" evidence="15">
    <location>
        <begin position="442"/>
        <end position="462"/>
    </location>
</feature>
<evidence type="ECO:0000313" key="20">
    <source>
        <dbReference type="Proteomes" id="UP000722791"/>
    </source>
</evidence>
<dbReference type="AlphaFoldDB" id="A0A8J4GTY7"/>
<dbReference type="PROSITE" id="PS50846">
    <property type="entry name" value="HMA_2"/>
    <property type="match status" value="3"/>
</dbReference>
<feature type="transmembrane region" description="Helical" evidence="15">
    <location>
        <begin position="324"/>
        <end position="349"/>
    </location>
</feature>
<keyword evidence="10" id="KW-1278">Translocase</keyword>
<dbReference type="Gene3D" id="2.70.150.10">
    <property type="entry name" value="Calcium-transporting ATPase, cytoplasmic transduction domain A"/>
    <property type="match status" value="1"/>
</dbReference>